<feature type="transmembrane region" description="Helical" evidence="12">
    <location>
        <begin position="975"/>
        <end position="998"/>
    </location>
</feature>
<keyword evidence="5" id="KW-1003">Cell membrane</keyword>
<keyword evidence="15" id="KW-1185">Reference proteome</keyword>
<feature type="transmembrane region" description="Helical" evidence="12">
    <location>
        <begin position="1061"/>
        <end position="1089"/>
    </location>
</feature>
<evidence type="ECO:0000256" key="2">
    <source>
        <dbReference type="ARBA" id="ARBA00004651"/>
    </source>
</evidence>
<dbReference type="InterPro" id="IPR017974">
    <property type="entry name" value="Claudin_CS"/>
</dbReference>
<keyword evidence="9 12" id="KW-0472">Membrane</keyword>
<dbReference type="Gene3D" id="1.20.140.150">
    <property type="match status" value="7"/>
</dbReference>
<feature type="transmembrane region" description="Helical" evidence="12">
    <location>
        <begin position="1142"/>
        <end position="1161"/>
    </location>
</feature>
<feature type="transmembrane region" description="Helical" evidence="12">
    <location>
        <begin position="6"/>
        <end position="30"/>
    </location>
</feature>
<evidence type="ECO:0000256" key="8">
    <source>
        <dbReference type="ARBA" id="ARBA00022989"/>
    </source>
</evidence>
<dbReference type="PROSITE" id="PS01346">
    <property type="entry name" value="CLAUDIN"/>
    <property type="match status" value="3"/>
</dbReference>
<feature type="transmembrane region" description="Helical" evidence="12">
    <location>
        <begin position="300"/>
        <end position="323"/>
    </location>
</feature>
<feature type="coiled-coil region" evidence="10">
    <location>
        <begin position="1702"/>
        <end position="1732"/>
    </location>
</feature>
<dbReference type="InterPro" id="IPR019748">
    <property type="entry name" value="FERM_central"/>
</dbReference>
<feature type="region of interest" description="Disordered" evidence="11">
    <location>
        <begin position="1620"/>
        <end position="1642"/>
    </location>
</feature>
<feature type="transmembrane region" description="Helical" evidence="12">
    <location>
        <begin position="761"/>
        <end position="785"/>
    </location>
</feature>
<dbReference type="Gene3D" id="2.30.29.30">
    <property type="entry name" value="Pleckstrin-homology domain (PH domain)/Phosphotyrosine-binding domain (PTB)"/>
    <property type="match status" value="1"/>
</dbReference>
<feature type="transmembrane region" description="Helical" evidence="12">
    <location>
        <begin position="265"/>
        <end position="288"/>
    </location>
</feature>
<feature type="transmembrane region" description="Helical" evidence="12">
    <location>
        <begin position="1095"/>
        <end position="1115"/>
    </location>
</feature>
<sequence length="1770" mass="193372">MVSAGLQMLGTALGIIGWIGAIVVCAMPMWRVTAFIGQNIVTAQTTWEGIWMTCVVQSTGQMQCKVYDSMLALSSDLQAARALTVISIVVGVMAILLSIAGGKCTNCVEDEASKSKVGIASGVAFIVAGVLCLVPVCWTAHSIIRDFYNPLLVSAQKREIGAAMYIGWAASALLIIGGGLLCCNCPPKEDTYSAKYSAARSSASKDYVLSALLEVTAFIGANIETAQTIWEGLWMNCVVQSTGQMQCKVYDSLLALPQDLQAARAMLIISIIVGIFGVVMAIAGGKCTNCMEDEVSKAKACIAAGVVFIISGLLCMVPVSWSANTIIRDFYNPLLTEAQRRELGAALYIGWGSAGLLLLGGGLLCWNCPPKEHRPYVAKFAPDSEDRDKYRDDDQCAGCLQGRLCGGNRCHRPRPRPSRGPGSTGQMQCKVYDSMLALPQDLQAARALVVISVLVALFGILLSIAGGKCTNCIEDGSAKSKVAIAAGVEGSLAQRCSLAGELRDCYFSEERFYAAIVPRGRPTGTPQNIPLRSPTPVEGPTTGQMQCKIHQSLLGLSEDLQAARALVVISIVVGFVGVTLASVGGKCTRCLEKDCKAKVVVLGGVICIFAGAICLVPLCWSAAVTIRDFENPLVPRTIFRNSSKMVSMGRQMLGLALAIIGFLGTIIVCALPMWKVTAFIGANIVTAQVIWEGLWMNCVTQSTGQMQCKIYDSLLALPQDLQAARALSVIAIIVAVFGVLLAIVGGKCTNFVEDEVSKAKIAIAAGIVFILAGVLILVPVCWSANTIIRDFYNPLLTSAQRRELGAALYIGWGTAGLLLLGGGLLCSSCPPKEDTPYDRQLTGAGERWGRAGFAMSSVGMQMLASVLAVVGWVGVIATCAMPMWRVTAFIGNNIVVSQTMWEGIWMSCVVQSTGQMQCKAYDSMLALSSDLQAARALTALAIVLGLIGLLLAFVGGKCTSFIKGEARKARVRITAGAVLIATGVLCLIPVSWSASTIIKNFYNPQMTDAQRREMGASLYLGWGASILLILGGGLLCSFCPPNEENTPSVKYLIVRLSPTEVTMALQVLGITMSMTGLVGTILICALPMWRVTAFIGTNIVVAQVFWQGLWMNCVYESTGQMQCKIYDALLDLSPDLQAARGLVVITIALACLGFLIFLVGAQCTNCLDNPRVKARVVLTSGVTFMLSGLTTLVPVSWTASSIIQDFYNPLVPEALKRELGAALYVGWVTAGFLLFGGAVLCTTCPPEKVNYPTREGRALGGNYCNINGEPLQWWSILPHTLSWPKDGLPLLSLVPPKVKKQILDEEIFCSPEASVLLASYAVQAKYGDYDPNFHKPGFLAEDELLPKRVLMQYQMTADMWEEKITAWYAEHRGIARDEAEMDYLKIAQDLEMYGVSYFSITQNKRDTELLLGVDAQGLHIYNPNSKLNPNKSFPWSGIRNISYSEKEFTIKPLDKKKDVFKFYSSQLRVNKLILQLCIGNHDLFMRRRKVDSIEVQQMKAQAKEEKARKKVERQILAREKQMREEAERAKEEMERRLFQLQDEARLANEALLRSEETADLLAEKAQIAEEEAKLLAHKAAEAEQERQRLEVTAMKTKEEKRLMEQKMREAEQLAVKLVEQSERRSKEADHLKQDLSEAKDAERRAKQKLLEITKTTYPLIAAYSSPPPPPDGGDLNLETASVRMDFKDTDMKRLSMEIERERLEYMEKSKHLQDQLKELKSEIESLKLEEQQAGVFAHRGEARAYTEPPYIPHSNRNSAYMAQMAYFEEV</sequence>
<dbReference type="Gene3D" id="1.20.80.10">
    <property type="match status" value="1"/>
</dbReference>
<keyword evidence="7" id="KW-0965">Cell junction</keyword>
<evidence type="ECO:0000256" key="9">
    <source>
        <dbReference type="ARBA" id="ARBA00023136"/>
    </source>
</evidence>
<dbReference type="InterPro" id="IPR000299">
    <property type="entry name" value="FERM_domain"/>
</dbReference>
<dbReference type="PRINTS" id="PR00935">
    <property type="entry name" value="BAND41"/>
</dbReference>
<evidence type="ECO:0000256" key="11">
    <source>
        <dbReference type="SAM" id="MobiDB-lite"/>
    </source>
</evidence>
<keyword evidence="4" id="KW-0796">Tight junction</keyword>
<dbReference type="InterPro" id="IPR014352">
    <property type="entry name" value="FERM/acyl-CoA-bd_prot_sf"/>
</dbReference>
<dbReference type="PANTHER" id="PTHR12002">
    <property type="entry name" value="CLAUDIN"/>
    <property type="match status" value="1"/>
</dbReference>
<dbReference type="CDD" id="cd14473">
    <property type="entry name" value="FERM_B-lobe"/>
    <property type="match status" value="1"/>
</dbReference>
<protein>
    <recommendedName>
        <fullName evidence="13">FERM domain-containing protein</fullName>
    </recommendedName>
</protein>
<dbReference type="Gene3D" id="1.20.5.450">
    <property type="match status" value="1"/>
</dbReference>
<feature type="transmembrane region" description="Helical" evidence="12">
    <location>
        <begin position="599"/>
        <end position="623"/>
    </location>
</feature>
<gene>
    <name evidence="14" type="ORF">AAFF_G00017600</name>
</gene>
<dbReference type="InterPro" id="IPR008954">
    <property type="entry name" value="Moesin_tail_sf"/>
</dbReference>
<dbReference type="Pfam" id="PF20492">
    <property type="entry name" value="ERM_helical"/>
    <property type="match status" value="1"/>
</dbReference>
<dbReference type="GO" id="GO:0005886">
    <property type="term" value="C:plasma membrane"/>
    <property type="evidence" value="ECO:0007669"/>
    <property type="project" value="UniProtKB-SubCell"/>
</dbReference>
<dbReference type="Proteomes" id="UP001221898">
    <property type="component" value="Unassembled WGS sequence"/>
</dbReference>
<evidence type="ECO:0000256" key="10">
    <source>
        <dbReference type="SAM" id="Coils"/>
    </source>
</evidence>
<dbReference type="InterPro" id="IPR004031">
    <property type="entry name" value="PMP22/EMP/MP20/Claudin"/>
</dbReference>
<dbReference type="InterPro" id="IPR018980">
    <property type="entry name" value="FERM_PH-like_C"/>
</dbReference>
<dbReference type="SUPFAM" id="SSF48678">
    <property type="entry name" value="Moesin tail domain"/>
    <property type="match status" value="1"/>
</dbReference>
<dbReference type="InterPro" id="IPR006187">
    <property type="entry name" value="Claudin"/>
</dbReference>
<dbReference type="InterPro" id="IPR041789">
    <property type="entry name" value="ERM_FERM_C"/>
</dbReference>
<evidence type="ECO:0000256" key="4">
    <source>
        <dbReference type="ARBA" id="ARBA00022427"/>
    </source>
</evidence>
<feature type="transmembrane region" description="Helical" evidence="12">
    <location>
        <begin position="162"/>
        <end position="181"/>
    </location>
</feature>
<dbReference type="InterPro" id="IPR019747">
    <property type="entry name" value="FERM_CS"/>
</dbReference>
<dbReference type="SUPFAM" id="SSF50729">
    <property type="entry name" value="PH domain-like"/>
    <property type="match status" value="1"/>
</dbReference>
<comment type="caution">
    <text evidence="14">The sequence shown here is derived from an EMBL/GenBank/DDBJ whole genome shotgun (WGS) entry which is preliminary data.</text>
</comment>
<comment type="similarity">
    <text evidence="3">Belongs to the claudin family.</text>
</comment>
<feature type="transmembrane region" description="Helical" evidence="12">
    <location>
        <begin position="933"/>
        <end position="954"/>
    </location>
</feature>
<dbReference type="SMART" id="SM00295">
    <property type="entry name" value="B41"/>
    <property type="match status" value="1"/>
</dbReference>
<dbReference type="Pfam" id="PF00373">
    <property type="entry name" value="FERM_M"/>
    <property type="match status" value="1"/>
</dbReference>
<dbReference type="CDD" id="cd13194">
    <property type="entry name" value="FERM_C_ERM"/>
    <property type="match status" value="1"/>
</dbReference>
<dbReference type="EMBL" id="JAINUG010000106">
    <property type="protein sequence ID" value="KAJ8396454.1"/>
    <property type="molecule type" value="Genomic_DNA"/>
</dbReference>
<dbReference type="InterPro" id="IPR035963">
    <property type="entry name" value="FERM_2"/>
</dbReference>
<dbReference type="GO" id="GO:0003779">
    <property type="term" value="F:actin binding"/>
    <property type="evidence" value="ECO:0007669"/>
    <property type="project" value="InterPro"/>
</dbReference>
<dbReference type="PROSITE" id="PS50057">
    <property type="entry name" value="FERM_3"/>
    <property type="match status" value="1"/>
</dbReference>
<feature type="transmembrane region" description="Helical" evidence="12">
    <location>
        <begin position="652"/>
        <end position="671"/>
    </location>
</feature>
<dbReference type="Pfam" id="PF00822">
    <property type="entry name" value="PMP22_Claudin"/>
    <property type="match status" value="6"/>
</dbReference>
<feature type="transmembrane region" description="Helical" evidence="12">
    <location>
        <begin position="562"/>
        <end position="587"/>
    </location>
</feature>
<name>A0AAD7S5M1_9TELE</name>
<keyword evidence="8 12" id="KW-1133">Transmembrane helix</keyword>
<dbReference type="InterPro" id="IPR011993">
    <property type="entry name" value="PH-like_dom_sf"/>
</dbReference>
<feature type="transmembrane region" description="Helical" evidence="12">
    <location>
        <begin position="444"/>
        <end position="465"/>
    </location>
</feature>
<evidence type="ECO:0000256" key="1">
    <source>
        <dbReference type="ARBA" id="ARBA00004435"/>
    </source>
</evidence>
<keyword evidence="10" id="KW-0175">Coiled coil</keyword>
<feature type="transmembrane region" description="Helical" evidence="12">
    <location>
        <begin position="1181"/>
        <end position="1200"/>
    </location>
</feature>
<dbReference type="FunFam" id="1.20.140.150:FF:000001">
    <property type="entry name" value="Claudin"/>
    <property type="match status" value="5"/>
</dbReference>
<dbReference type="Pfam" id="PF09380">
    <property type="entry name" value="FERM_C"/>
    <property type="match status" value="1"/>
</dbReference>
<evidence type="ECO:0000256" key="6">
    <source>
        <dbReference type="ARBA" id="ARBA00022692"/>
    </source>
</evidence>
<dbReference type="InterPro" id="IPR019749">
    <property type="entry name" value="Band_41_domain"/>
</dbReference>
<evidence type="ECO:0000256" key="12">
    <source>
        <dbReference type="SAM" id="Phobius"/>
    </source>
</evidence>
<feature type="transmembrane region" description="Helical" evidence="12">
    <location>
        <begin position="79"/>
        <end position="99"/>
    </location>
</feature>
<dbReference type="GO" id="GO:0005198">
    <property type="term" value="F:structural molecule activity"/>
    <property type="evidence" value="ECO:0007669"/>
    <property type="project" value="InterPro"/>
</dbReference>
<dbReference type="PRINTS" id="PR01077">
    <property type="entry name" value="CLAUDIN"/>
</dbReference>
<evidence type="ECO:0000313" key="15">
    <source>
        <dbReference type="Proteomes" id="UP001221898"/>
    </source>
</evidence>
<accession>A0AAD7S5M1</accession>
<dbReference type="SUPFAM" id="SSF47031">
    <property type="entry name" value="Second domain of FERM"/>
    <property type="match status" value="1"/>
</dbReference>
<reference evidence="14" key="1">
    <citation type="journal article" date="2023" name="Science">
        <title>Genome structures resolve the early diversification of teleost fishes.</title>
        <authorList>
            <person name="Parey E."/>
            <person name="Louis A."/>
            <person name="Montfort J."/>
            <person name="Bouchez O."/>
            <person name="Roques C."/>
            <person name="Iampietro C."/>
            <person name="Lluch J."/>
            <person name="Castinel A."/>
            <person name="Donnadieu C."/>
            <person name="Desvignes T."/>
            <person name="Floi Bucao C."/>
            <person name="Jouanno E."/>
            <person name="Wen M."/>
            <person name="Mejri S."/>
            <person name="Dirks R."/>
            <person name="Jansen H."/>
            <person name="Henkel C."/>
            <person name="Chen W.J."/>
            <person name="Zahm M."/>
            <person name="Cabau C."/>
            <person name="Klopp C."/>
            <person name="Thompson A.W."/>
            <person name="Robinson-Rechavi M."/>
            <person name="Braasch I."/>
            <person name="Lecointre G."/>
            <person name="Bobe J."/>
            <person name="Postlethwait J.H."/>
            <person name="Berthelot C."/>
            <person name="Roest Crollius H."/>
            <person name="Guiguen Y."/>
        </authorList>
    </citation>
    <scope>NUCLEOTIDE SEQUENCE</scope>
    <source>
        <strain evidence="14">NC1722</strain>
    </source>
</reference>
<evidence type="ECO:0000313" key="14">
    <source>
        <dbReference type="EMBL" id="KAJ8396454.1"/>
    </source>
</evidence>
<dbReference type="PROSITE" id="PS00661">
    <property type="entry name" value="FERM_2"/>
    <property type="match status" value="1"/>
</dbReference>
<dbReference type="InterPro" id="IPR011259">
    <property type="entry name" value="ERM_C_dom"/>
</dbReference>
<keyword evidence="6 12" id="KW-0812">Transmembrane</keyword>
<feature type="transmembrane region" description="Helical" evidence="12">
    <location>
        <begin position="1221"/>
        <end position="1240"/>
    </location>
</feature>
<evidence type="ECO:0000256" key="7">
    <source>
        <dbReference type="ARBA" id="ARBA00022949"/>
    </source>
</evidence>
<dbReference type="SMART" id="SM01196">
    <property type="entry name" value="FERM_C"/>
    <property type="match status" value="1"/>
</dbReference>
<feature type="domain" description="FERM" evidence="13">
    <location>
        <begin position="1178"/>
        <end position="1488"/>
    </location>
</feature>
<comment type="subcellular location">
    <subcellularLocation>
        <location evidence="1">Cell junction</location>
        <location evidence="1">Tight junction</location>
    </subcellularLocation>
    <subcellularLocation>
        <location evidence="2">Cell membrane</location>
        <topology evidence="2">Multi-pass membrane protein</topology>
    </subcellularLocation>
</comment>
<feature type="transmembrane region" description="Helical" evidence="12">
    <location>
        <begin position="863"/>
        <end position="884"/>
    </location>
</feature>
<proteinExistence type="inferred from homology"/>
<organism evidence="14 15">
    <name type="scientific">Aldrovandia affinis</name>
    <dbReference type="NCBI Taxonomy" id="143900"/>
    <lineage>
        <taxon>Eukaryota</taxon>
        <taxon>Metazoa</taxon>
        <taxon>Chordata</taxon>
        <taxon>Craniata</taxon>
        <taxon>Vertebrata</taxon>
        <taxon>Euteleostomi</taxon>
        <taxon>Actinopterygii</taxon>
        <taxon>Neopterygii</taxon>
        <taxon>Teleostei</taxon>
        <taxon>Notacanthiformes</taxon>
        <taxon>Halosauridae</taxon>
        <taxon>Aldrovandia</taxon>
    </lineage>
</organism>
<feature type="transmembrane region" description="Helical" evidence="12">
    <location>
        <begin position="726"/>
        <end position="749"/>
    </location>
</feature>
<evidence type="ECO:0000256" key="3">
    <source>
        <dbReference type="ARBA" id="ARBA00008295"/>
    </source>
</evidence>
<feature type="transmembrane region" description="Helical" evidence="12">
    <location>
        <begin position="343"/>
        <end position="366"/>
    </location>
</feature>
<evidence type="ECO:0000256" key="5">
    <source>
        <dbReference type="ARBA" id="ARBA00022475"/>
    </source>
</evidence>
<feature type="transmembrane region" description="Helical" evidence="12">
    <location>
        <begin position="1018"/>
        <end position="1040"/>
    </location>
</feature>
<feature type="transmembrane region" description="Helical" evidence="12">
    <location>
        <begin position="119"/>
        <end position="141"/>
    </location>
</feature>
<feature type="transmembrane region" description="Helical" evidence="12">
    <location>
        <begin position="805"/>
        <end position="826"/>
    </location>
</feature>
<dbReference type="InterPro" id="IPR046810">
    <property type="entry name" value="ERM_helical"/>
</dbReference>
<dbReference type="Gene3D" id="6.10.360.10">
    <property type="match status" value="1"/>
</dbReference>
<dbReference type="GO" id="GO:0005923">
    <property type="term" value="C:bicellular tight junction"/>
    <property type="evidence" value="ECO:0007669"/>
    <property type="project" value="UniProtKB-SubCell"/>
</dbReference>
<dbReference type="Pfam" id="PF00769">
    <property type="entry name" value="ERM_C"/>
    <property type="match status" value="1"/>
</dbReference>
<evidence type="ECO:0000259" key="13">
    <source>
        <dbReference type="PROSITE" id="PS50057"/>
    </source>
</evidence>